<keyword evidence="2" id="KW-0812">Transmembrane</keyword>
<keyword evidence="2" id="KW-1133">Transmembrane helix</keyword>
<dbReference type="PANTHER" id="PTHR11161">
    <property type="entry name" value="O-ACYLTRANSFERASE"/>
    <property type="match status" value="1"/>
</dbReference>
<evidence type="ECO:0000313" key="3">
    <source>
        <dbReference type="EMBL" id="GFR78035.1"/>
    </source>
</evidence>
<name>A0AAV4G0I5_9GAST</name>
<comment type="caution">
    <text evidence="3">The sequence shown here is derived from an EMBL/GenBank/DDBJ whole genome shotgun (WGS) entry which is preliminary data.</text>
</comment>
<feature type="compositionally biased region" description="Low complexity" evidence="1">
    <location>
        <begin position="105"/>
        <end position="120"/>
    </location>
</feature>
<dbReference type="AlphaFoldDB" id="A0AAV4G0I5"/>
<dbReference type="Proteomes" id="UP000762676">
    <property type="component" value="Unassembled WGS sequence"/>
</dbReference>
<evidence type="ECO:0000256" key="1">
    <source>
        <dbReference type="SAM" id="MobiDB-lite"/>
    </source>
</evidence>
<evidence type="ECO:0000313" key="4">
    <source>
        <dbReference type="Proteomes" id="UP000762676"/>
    </source>
</evidence>
<feature type="region of interest" description="Disordered" evidence="1">
    <location>
        <begin position="61"/>
        <end position="137"/>
    </location>
</feature>
<keyword evidence="4" id="KW-1185">Reference proteome</keyword>
<dbReference type="PANTHER" id="PTHR11161:SF0">
    <property type="entry name" value="O-ACYLTRANSFERASE LIKE PROTEIN"/>
    <property type="match status" value="1"/>
</dbReference>
<feature type="transmembrane region" description="Helical" evidence="2">
    <location>
        <begin position="26"/>
        <end position="50"/>
    </location>
</feature>
<sequence>MDLNGTLNVLQAEIHTDDTDATAATYIASILLCVLGTLMFAGTIYDVVFLQWPRWKEQMLEEQQKETRNGTTISNEEGKDEGEKENGTTLNGGATISIPQDGAQRSVSNTNSSVGSVRTSLNGGGRTKPSSHCNGYGSLTVGNNKKENKSPGKLLKVLVAFSVYTNGWKTLNTSQQSGSITCIHGMRFFSMTWVILCHIWIMPMPPGFYGEFLGPLTGSVA</sequence>
<feature type="compositionally biased region" description="Polar residues" evidence="1">
    <location>
        <begin position="88"/>
        <end position="98"/>
    </location>
</feature>
<reference evidence="3 4" key="1">
    <citation type="journal article" date="2021" name="Elife">
        <title>Chloroplast acquisition without the gene transfer in kleptoplastic sea slugs, Plakobranchus ocellatus.</title>
        <authorList>
            <person name="Maeda T."/>
            <person name="Takahashi S."/>
            <person name="Yoshida T."/>
            <person name="Shimamura S."/>
            <person name="Takaki Y."/>
            <person name="Nagai Y."/>
            <person name="Toyoda A."/>
            <person name="Suzuki Y."/>
            <person name="Arimoto A."/>
            <person name="Ishii H."/>
            <person name="Satoh N."/>
            <person name="Nishiyama T."/>
            <person name="Hasebe M."/>
            <person name="Maruyama T."/>
            <person name="Minagawa J."/>
            <person name="Obokata J."/>
            <person name="Shigenobu S."/>
        </authorList>
    </citation>
    <scope>NUCLEOTIDE SEQUENCE [LARGE SCALE GENOMIC DNA]</scope>
</reference>
<protein>
    <submittedName>
        <fullName evidence="3">Nose resistant to fluoxetine protein 6-like</fullName>
    </submittedName>
</protein>
<accession>A0AAV4G0I5</accession>
<gene>
    <name evidence="3" type="ORF">ElyMa_002251700</name>
</gene>
<proteinExistence type="predicted"/>
<keyword evidence="2" id="KW-0472">Membrane</keyword>
<dbReference type="InterPro" id="IPR052728">
    <property type="entry name" value="O2_lipid_transport_reg"/>
</dbReference>
<evidence type="ECO:0000256" key="2">
    <source>
        <dbReference type="SAM" id="Phobius"/>
    </source>
</evidence>
<organism evidence="3 4">
    <name type="scientific">Elysia marginata</name>
    <dbReference type="NCBI Taxonomy" id="1093978"/>
    <lineage>
        <taxon>Eukaryota</taxon>
        <taxon>Metazoa</taxon>
        <taxon>Spiralia</taxon>
        <taxon>Lophotrochozoa</taxon>
        <taxon>Mollusca</taxon>
        <taxon>Gastropoda</taxon>
        <taxon>Heterobranchia</taxon>
        <taxon>Euthyneura</taxon>
        <taxon>Panpulmonata</taxon>
        <taxon>Sacoglossa</taxon>
        <taxon>Placobranchoidea</taxon>
        <taxon>Plakobranchidae</taxon>
        <taxon>Elysia</taxon>
    </lineage>
</organism>
<dbReference type="EMBL" id="BMAT01004679">
    <property type="protein sequence ID" value="GFR78035.1"/>
    <property type="molecule type" value="Genomic_DNA"/>
</dbReference>